<evidence type="ECO:0000256" key="1">
    <source>
        <dbReference type="ARBA" id="ARBA00004155"/>
    </source>
</evidence>
<dbReference type="InterPro" id="IPR052187">
    <property type="entry name" value="MFSD1"/>
</dbReference>
<evidence type="ECO:0000256" key="26">
    <source>
        <dbReference type="SAM" id="Phobius"/>
    </source>
</evidence>
<feature type="transmembrane region" description="Helical" evidence="26">
    <location>
        <begin position="538"/>
        <end position="557"/>
    </location>
</feature>
<evidence type="ECO:0000256" key="8">
    <source>
        <dbReference type="ARBA" id="ARBA00044876"/>
    </source>
</evidence>
<gene>
    <name evidence="28" type="ORF">HK105_203969</name>
</gene>
<evidence type="ECO:0000256" key="22">
    <source>
        <dbReference type="ARBA" id="ARBA00045018"/>
    </source>
</evidence>
<evidence type="ECO:0000256" key="21">
    <source>
        <dbReference type="ARBA" id="ARBA00044985"/>
    </source>
</evidence>
<feature type="compositionally biased region" description="Acidic residues" evidence="25">
    <location>
        <begin position="741"/>
        <end position="754"/>
    </location>
</feature>
<feature type="transmembrane region" description="Helical" evidence="26">
    <location>
        <begin position="6"/>
        <end position="24"/>
    </location>
</feature>
<protein>
    <recommendedName>
        <fullName evidence="21">Lysosomal dipeptide transporter MFSD1</fullName>
    </recommendedName>
    <alternativeName>
        <fullName evidence="22">Major facilitator superfamily domain-containing protein 1</fullName>
    </alternativeName>
</protein>
<evidence type="ECO:0000256" key="12">
    <source>
        <dbReference type="ARBA" id="ARBA00044891"/>
    </source>
</evidence>
<proteinExistence type="inferred from homology"/>
<evidence type="ECO:0000256" key="7">
    <source>
        <dbReference type="ARBA" id="ARBA00023228"/>
    </source>
</evidence>
<keyword evidence="5 26" id="KW-1133">Transmembrane helix</keyword>
<feature type="transmembrane region" description="Helical" evidence="26">
    <location>
        <begin position="471"/>
        <end position="491"/>
    </location>
</feature>
<keyword evidence="6 26" id="KW-0472">Membrane</keyword>
<dbReference type="Pfam" id="PF07690">
    <property type="entry name" value="MFS_1"/>
    <property type="match status" value="1"/>
</dbReference>
<evidence type="ECO:0000256" key="25">
    <source>
        <dbReference type="SAM" id="MobiDB-lite"/>
    </source>
</evidence>
<comment type="catalytic activity">
    <reaction evidence="8">
        <text>L-lysyl-L-alanine(out) = L-lysyl-L-alanine(in)</text>
        <dbReference type="Rhea" id="RHEA:79399"/>
        <dbReference type="ChEBI" id="CHEBI:229954"/>
    </reaction>
</comment>
<comment type="catalytic activity">
    <reaction evidence="18">
        <text>L-histidyl-L-alpha-amino acid(out) = L-histidyl-L-alpha-amino acid(in)</text>
        <dbReference type="Rhea" id="RHEA:79379"/>
        <dbReference type="ChEBI" id="CHEBI:229964"/>
    </reaction>
</comment>
<evidence type="ECO:0000256" key="11">
    <source>
        <dbReference type="ARBA" id="ARBA00044884"/>
    </source>
</evidence>
<feature type="region of interest" description="Disordered" evidence="25">
    <location>
        <begin position="203"/>
        <end position="225"/>
    </location>
</feature>
<evidence type="ECO:0000313" key="29">
    <source>
        <dbReference type="Proteomes" id="UP001527925"/>
    </source>
</evidence>
<comment type="catalytic activity">
    <reaction evidence="11">
        <text>L-alpha-aminoacyl-L-histidine(out) = L-alpha-aminoacyl-L-histidine(in)</text>
        <dbReference type="Rhea" id="RHEA:79375"/>
        <dbReference type="ChEBI" id="CHEBI:229967"/>
    </reaction>
</comment>
<comment type="subunit">
    <text evidence="24">Homodimer. Interacts with lysosomal protein GLMP (via lumenal domain); the interaction starts while both proteins are still in the endoplasmic reticulum and is required for stabilization of MFSD1 in lysosomes but has no direct effect on its targeting to lysosomes or transporter activity.</text>
</comment>
<evidence type="ECO:0000256" key="6">
    <source>
        <dbReference type="ARBA" id="ARBA00023136"/>
    </source>
</evidence>
<comment type="catalytic activity">
    <reaction evidence="20">
        <text>L-lysyl-glycine(out) = L-lysyl-glycine(in)</text>
        <dbReference type="Rhea" id="RHEA:79407"/>
        <dbReference type="ChEBI" id="CHEBI:191202"/>
    </reaction>
</comment>
<feature type="region of interest" description="Disordered" evidence="25">
    <location>
        <begin position="827"/>
        <end position="890"/>
    </location>
</feature>
<evidence type="ECO:0000256" key="19">
    <source>
        <dbReference type="ARBA" id="ARBA00044919"/>
    </source>
</evidence>
<dbReference type="PANTHER" id="PTHR23512:SF3">
    <property type="entry name" value="MAJOR FACILITATOR SUPERFAMILY DOMAIN-CONTAINING PROTEIN 1"/>
    <property type="match status" value="1"/>
</dbReference>
<comment type="subcellular location">
    <subcellularLocation>
        <location evidence="1">Lysosome membrane</location>
        <topology evidence="1">Multi-pass membrane protein</topology>
    </subcellularLocation>
</comment>
<feature type="compositionally biased region" description="Polar residues" evidence="25">
    <location>
        <begin position="333"/>
        <end position="342"/>
    </location>
</feature>
<evidence type="ECO:0000256" key="27">
    <source>
        <dbReference type="SAM" id="SignalP"/>
    </source>
</evidence>
<comment type="caution">
    <text evidence="28">The sequence shown here is derived from an EMBL/GenBank/DDBJ whole genome shotgun (WGS) entry which is preliminary data.</text>
</comment>
<feature type="region of interest" description="Disordered" evidence="25">
    <location>
        <begin position="734"/>
        <end position="773"/>
    </location>
</feature>
<evidence type="ECO:0000256" key="15">
    <source>
        <dbReference type="ARBA" id="ARBA00044899"/>
    </source>
</evidence>
<feature type="region of interest" description="Disordered" evidence="25">
    <location>
        <begin position="333"/>
        <end position="399"/>
    </location>
</feature>
<comment type="function">
    <text evidence="23">Lysosomal dipeptide uniporter that selectively exports lysine, arginine or histidine-containing dipeptides with a net positive charge from the lysosome lumen into the cytosol. Could play a role in a specific type of protein O-glycosylation indirectly regulating macrophages migration and tissue invasion. Also essential for liver homeostasis.</text>
</comment>
<evidence type="ECO:0000256" key="16">
    <source>
        <dbReference type="ARBA" id="ARBA00044900"/>
    </source>
</evidence>
<comment type="catalytic activity">
    <reaction evidence="16">
        <text>L-lysyl-L-lysine(out) = L-lysyl-L-lysine(in)</text>
        <dbReference type="Rhea" id="RHEA:79403"/>
        <dbReference type="ChEBI" id="CHEBI:229956"/>
    </reaction>
</comment>
<evidence type="ECO:0000256" key="20">
    <source>
        <dbReference type="ARBA" id="ARBA00044924"/>
    </source>
</evidence>
<comment type="catalytic activity">
    <reaction evidence="9">
        <text>L-histidyl-glycine(out) = L-histidyl-glycine(in)</text>
        <dbReference type="Rhea" id="RHEA:79395"/>
        <dbReference type="ChEBI" id="CHEBI:229957"/>
    </reaction>
</comment>
<dbReference type="InterPro" id="IPR011701">
    <property type="entry name" value="MFS"/>
</dbReference>
<evidence type="ECO:0000256" key="14">
    <source>
        <dbReference type="ARBA" id="ARBA00044898"/>
    </source>
</evidence>
<evidence type="ECO:0000256" key="18">
    <source>
        <dbReference type="ARBA" id="ARBA00044912"/>
    </source>
</evidence>
<keyword evidence="3" id="KW-0813">Transport</keyword>
<dbReference type="SUPFAM" id="SSF103473">
    <property type="entry name" value="MFS general substrate transporter"/>
    <property type="match status" value="1"/>
</dbReference>
<name>A0ABR4NAJ3_9FUNG</name>
<dbReference type="InterPro" id="IPR036259">
    <property type="entry name" value="MFS_trans_sf"/>
</dbReference>
<evidence type="ECO:0000256" key="3">
    <source>
        <dbReference type="ARBA" id="ARBA00022448"/>
    </source>
</evidence>
<comment type="catalytic activity">
    <reaction evidence="12">
        <text>L-lysyl-L-alpha-amino acid(out) = L-lysyl-L-alpha-amino acid(in)</text>
        <dbReference type="Rhea" id="RHEA:79387"/>
        <dbReference type="ChEBI" id="CHEBI:229965"/>
    </reaction>
</comment>
<comment type="catalytic activity">
    <reaction evidence="15">
        <text>L-arginyl-L-alpha-amino acid(out) = L-arginyl-L-alpha-amino acid(in)</text>
        <dbReference type="Rhea" id="RHEA:79371"/>
        <dbReference type="ChEBI" id="CHEBI:84315"/>
    </reaction>
</comment>
<keyword evidence="7" id="KW-0458">Lysosome</keyword>
<feature type="transmembrane region" description="Helical" evidence="26">
    <location>
        <begin position="170"/>
        <end position="192"/>
    </location>
</feature>
<feature type="transmembrane region" description="Helical" evidence="26">
    <location>
        <begin position="630"/>
        <end position="647"/>
    </location>
</feature>
<keyword evidence="4 26" id="KW-0812">Transmembrane</keyword>
<evidence type="ECO:0000256" key="17">
    <source>
        <dbReference type="ARBA" id="ARBA00044903"/>
    </source>
</evidence>
<feature type="transmembrane region" description="Helical" evidence="26">
    <location>
        <begin position="563"/>
        <end position="586"/>
    </location>
</feature>
<accession>A0ABR4NAJ3</accession>
<evidence type="ECO:0000256" key="4">
    <source>
        <dbReference type="ARBA" id="ARBA00022692"/>
    </source>
</evidence>
<evidence type="ECO:0000256" key="24">
    <source>
        <dbReference type="ARBA" id="ARBA00046376"/>
    </source>
</evidence>
<evidence type="ECO:0000256" key="2">
    <source>
        <dbReference type="ARBA" id="ARBA00008335"/>
    </source>
</evidence>
<organism evidence="28 29">
    <name type="scientific">Polyrhizophydium stewartii</name>
    <dbReference type="NCBI Taxonomy" id="2732419"/>
    <lineage>
        <taxon>Eukaryota</taxon>
        <taxon>Fungi</taxon>
        <taxon>Fungi incertae sedis</taxon>
        <taxon>Chytridiomycota</taxon>
        <taxon>Chytridiomycota incertae sedis</taxon>
        <taxon>Chytridiomycetes</taxon>
        <taxon>Rhizophydiales</taxon>
        <taxon>Rhizophydiales incertae sedis</taxon>
        <taxon>Polyrhizophydium</taxon>
    </lineage>
</organism>
<evidence type="ECO:0000256" key="5">
    <source>
        <dbReference type="ARBA" id="ARBA00022989"/>
    </source>
</evidence>
<feature type="region of interest" description="Disordered" evidence="25">
    <location>
        <begin position="413"/>
        <end position="437"/>
    </location>
</feature>
<evidence type="ECO:0000313" key="28">
    <source>
        <dbReference type="EMBL" id="KAL2916536.1"/>
    </source>
</evidence>
<keyword evidence="29" id="KW-1185">Reference proteome</keyword>
<comment type="catalytic activity">
    <reaction evidence="14">
        <text>L-aspartyl-L-lysine(out) = L-aspartyl-L-lysine(in)</text>
        <dbReference type="Rhea" id="RHEA:79411"/>
        <dbReference type="ChEBI" id="CHEBI:229953"/>
    </reaction>
</comment>
<feature type="signal peptide" evidence="27">
    <location>
        <begin position="1"/>
        <end position="16"/>
    </location>
</feature>
<feature type="transmembrane region" description="Helical" evidence="26">
    <location>
        <begin position="659"/>
        <end position="681"/>
    </location>
</feature>
<evidence type="ECO:0000256" key="9">
    <source>
        <dbReference type="ARBA" id="ARBA00044878"/>
    </source>
</evidence>
<evidence type="ECO:0000256" key="23">
    <source>
        <dbReference type="ARBA" id="ARBA00045709"/>
    </source>
</evidence>
<sequence>MPAATRWLVLLHLALALVGTYYVYDMPAALNRQLQAAMGVSKADWQPALAHAYSLYNLPGIVVPARSPGRVNLIVTGATLFSAGVHLASMPVLLAGRFISGLAGEAFGVAQARLTCNWFVGPELPLALGINLASSRLGSVLNDILSPALARLPGPDFARSPEQERLGTLLAVWCGTLFCVVSALAAVFVVIVDRAHTAAASAEAASIPTADRQDQPADPGAAALGGSFSLDPHELPLHRTSSQNLRAGGRIYASRASGSFAVASSVASSHVSDYGQQQTVVRKWWSPSTDNLAAIVNSNGVANGVAGGMMSTSSFGDLHPNAVHARHDVPHLSGNQSQQLLSNPPRLSWRSTDQHESTISLRTPLPTEGTPVSPTPPDHPFHAAVGGRQSPAVGHPRATHPRIDVLPLVAEETHGTSGSRTNAHFSPQDRPSSPEAVAASTIAVGPGTSQDAASLHTLTLAAELRRMPIEFWLLVSLMVIYYACTVSLINVLGDELQNLTVLFNDARRASWLLAAPDLLSTLLMPVCGSFVQYRGRRIVILAATGLLLALVHAAFALSDPTMIVTVVVFIAGVIVLGVVYALNICVRSDVGCLMRLSAVDADASRQVFWALIGLIVDESLQATAYATATASLNLGLAVFPLLAARLIKSTDIMSDYSGMHYMFVAIAIFGALVLCPTLLVVDQKRNNGLINMRGDVALQHAYHRIDTMPDYAHADGAGYEPHDFVYDRDMHAPHHHHHDDIDDEDDEDDEDDFYDDRGHGLPARPDIAGARRRPRDHIPSWVMSAGPLYAQAQAEHHALESKLHSTQHWLTYGTMYGRLVDEEQGVVVSSSPSETTPLYPLSAVPSPRRAPVPREEYPQSPVSFGQPPPPQHQDQIAHPHSHPQHAHPATAHHTFAPSYLQQLIDTARSGSIGLSCADDDPEALVGHGPLLSQQRMSISKANPLHFANGMHSTPVVDVQLAYKVGPLYARRASLS</sequence>
<reference evidence="28 29" key="1">
    <citation type="submission" date="2023-09" db="EMBL/GenBank/DDBJ databases">
        <title>Pangenome analysis of Batrachochytrium dendrobatidis and related Chytrids.</title>
        <authorList>
            <person name="Yacoub M.N."/>
            <person name="Stajich J.E."/>
            <person name="James T.Y."/>
        </authorList>
    </citation>
    <scope>NUCLEOTIDE SEQUENCE [LARGE SCALE GENOMIC DNA]</scope>
    <source>
        <strain evidence="28 29">JEL0888</strain>
    </source>
</reference>
<keyword evidence="27" id="KW-0732">Signal</keyword>
<comment type="catalytic activity">
    <reaction evidence="10">
        <text>L-alpha-aminoacyl-L-arginine(out) = L-alpha-aminoacyl-L-arginine(in)</text>
        <dbReference type="Rhea" id="RHEA:79367"/>
        <dbReference type="ChEBI" id="CHEBI:229968"/>
    </reaction>
</comment>
<comment type="catalytic activity">
    <reaction evidence="19">
        <text>L-alanyl-L-lysine(out) = L-alanyl-L-lysine(in)</text>
        <dbReference type="Rhea" id="RHEA:79415"/>
        <dbReference type="ChEBI" id="CHEBI:192470"/>
    </reaction>
</comment>
<dbReference type="PANTHER" id="PTHR23512">
    <property type="entry name" value="MAJOR FACILITATOR SUPERFAMILY DOMAIN-CONTAINING PROTEIN 1"/>
    <property type="match status" value="1"/>
</dbReference>
<evidence type="ECO:0000256" key="10">
    <source>
        <dbReference type="ARBA" id="ARBA00044881"/>
    </source>
</evidence>
<feature type="compositionally biased region" description="Polar residues" evidence="25">
    <location>
        <begin position="415"/>
        <end position="431"/>
    </location>
</feature>
<comment type="similarity">
    <text evidence="2">Belongs to the major facilitator superfamily.</text>
</comment>
<dbReference type="EMBL" id="JADGIZ020000016">
    <property type="protein sequence ID" value="KAL2916536.1"/>
    <property type="molecule type" value="Genomic_DNA"/>
</dbReference>
<comment type="catalytic activity">
    <reaction evidence="17">
        <text>L-arginyl-glycine(out) = L-arginyl-glycine(in)</text>
        <dbReference type="Rhea" id="RHEA:79391"/>
        <dbReference type="ChEBI" id="CHEBI:229955"/>
    </reaction>
</comment>
<dbReference type="Proteomes" id="UP001527925">
    <property type="component" value="Unassembled WGS sequence"/>
</dbReference>
<feature type="chain" id="PRO_5045555428" description="Lysosomal dipeptide transporter MFSD1" evidence="27">
    <location>
        <begin position="17"/>
        <end position="975"/>
    </location>
</feature>
<feature type="transmembrane region" description="Helical" evidence="26">
    <location>
        <begin position="511"/>
        <end position="531"/>
    </location>
</feature>
<evidence type="ECO:0000256" key="13">
    <source>
        <dbReference type="ARBA" id="ARBA00044893"/>
    </source>
</evidence>
<comment type="catalytic activity">
    <reaction evidence="13">
        <text>L-alpha-aminoacyl-L-lysine(out) = L-alpha-aminoacyl-L-lysine(in)</text>
        <dbReference type="Rhea" id="RHEA:79383"/>
        <dbReference type="ChEBI" id="CHEBI:229966"/>
    </reaction>
</comment>
<dbReference type="Gene3D" id="1.20.1250.20">
    <property type="entry name" value="MFS general substrate transporter like domains"/>
    <property type="match status" value="2"/>
</dbReference>